<feature type="domain" description="C2" evidence="2">
    <location>
        <begin position="1"/>
        <end position="97"/>
    </location>
</feature>
<dbReference type="InterPro" id="IPR027080">
    <property type="entry name" value="Unc-13"/>
</dbReference>
<dbReference type="Gene3D" id="2.60.40.150">
    <property type="entry name" value="C2 domain"/>
    <property type="match status" value="1"/>
</dbReference>
<accession>A0A8C1MVJ6</accession>
<dbReference type="SUPFAM" id="SSF49562">
    <property type="entry name" value="C2 domain (Calcium/lipid-binding domain, CaLB)"/>
    <property type="match status" value="1"/>
</dbReference>
<dbReference type="GO" id="GO:0030672">
    <property type="term" value="C:synaptic vesicle membrane"/>
    <property type="evidence" value="ECO:0007669"/>
    <property type="project" value="TreeGrafter"/>
</dbReference>
<dbReference type="InterPro" id="IPR035892">
    <property type="entry name" value="C2_domain_sf"/>
</dbReference>
<dbReference type="InterPro" id="IPR000008">
    <property type="entry name" value="C2_dom"/>
</dbReference>
<dbReference type="GO" id="GO:0031594">
    <property type="term" value="C:neuromuscular junction"/>
    <property type="evidence" value="ECO:0007669"/>
    <property type="project" value="TreeGrafter"/>
</dbReference>
<dbReference type="PROSITE" id="PS50004">
    <property type="entry name" value="C2"/>
    <property type="match status" value="1"/>
</dbReference>
<keyword evidence="4" id="KW-1185">Reference proteome</keyword>
<dbReference type="GO" id="GO:0005516">
    <property type="term" value="F:calmodulin binding"/>
    <property type="evidence" value="ECO:0007669"/>
    <property type="project" value="TreeGrafter"/>
</dbReference>
<dbReference type="SMART" id="SM00239">
    <property type="entry name" value="C2"/>
    <property type="match status" value="1"/>
</dbReference>
<dbReference type="GO" id="GO:0035249">
    <property type="term" value="P:synaptic transmission, glutamatergic"/>
    <property type="evidence" value="ECO:0007669"/>
    <property type="project" value="TreeGrafter"/>
</dbReference>
<name>A0A8C1MVJ6_CYPCA</name>
<dbReference type="GO" id="GO:0017075">
    <property type="term" value="F:syntaxin-1 binding"/>
    <property type="evidence" value="ECO:0007669"/>
    <property type="project" value="TreeGrafter"/>
</dbReference>
<dbReference type="GO" id="GO:0042734">
    <property type="term" value="C:presynaptic membrane"/>
    <property type="evidence" value="ECO:0007669"/>
    <property type="project" value="TreeGrafter"/>
</dbReference>
<dbReference type="GO" id="GO:0099525">
    <property type="term" value="P:presynaptic dense core vesicle exocytosis"/>
    <property type="evidence" value="ECO:0007669"/>
    <property type="project" value="TreeGrafter"/>
</dbReference>
<feature type="compositionally biased region" description="Basic and acidic residues" evidence="1">
    <location>
        <begin position="183"/>
        <end position="192"/>
    </location>
</feature>
<evidence type="ECO:0000256" key="1">
    <source>
        <dbReference type="SAM" id="MobiDB-lite"/>
    </source>
</evidence>
<dbReference type="FunFam" id="2.60.40.150:FF:000031">
    <property type="entry name" value="Protein unc-13 homolog B"/>
    <property type="match status" value="1"/>
</dbReference>
<dbReference type="PANTHER" id="PTHR10480:SF15">
    <property type="entry name" value="PROTEIN UNC-13 HOMOLOG A-LIKE-RELATED"/>
    <property type="match status" value="1"/>
</dbReference>
<proteinExistence type="predicted"/>
<dbReference type="AlphaFoldDB" id="A0A8C1MVJ6"/>
<reference evidence="3" key="1">
    <citation type="submission" date="2025-08" db="UniProtKB">
        <authorList>
            <consortium name="Ensembl"/>
        </authorList>
    </citation>
    <scope>IDENTIFICATION</scope>
</reference>
<evidence type="ECO:0000259" key="2">
    <source>
        <dbReference type="PROSITE" id="PS50004"/>
    </source>
</evidence>
<organism evidence="3 4">
    <name type="scientific">Cyprinus carpio</name>
    <name type="common">Common carp</name>
    <dbReference type="NCBI Taxonomy" id="7962"/>
    <lineage>
        <taxon>Eukaryota</taxon>
        <taxon>Metazoa</taxon>
        <taxon>Chordata</taxon>
        <taxon>Craniata</taxon>
        <taxon>Vertebrata</taxon>
        <taxon>Euteleostomi</taxon>
        <taxon>Actinopterygii</taxon>
        <taxon>Neopterygii</taxon>
        <taxon>Teleostei</taxon>
        <taxon>Ostariophysi</taxon>
        <taxon>Cypriniformes</taxon>
        <taxon>Cyprinidae</taxon>
        <taxon>Cyprininae</taxon>
        <taxon>Cyprinus</taxon>
    </lineage>
</organism>
<evidence type="ECO:0000313" key="4">
    <source>
        <dbReference type="Proteomes" id="UP000694427"/>
    </source>
</evidence>
<reference evidence="3" key="2">
    <citation type="submission" date="2025-09" db="UniProtKB">
        <authorList>
            <consortium name="Ensembl"/>
        </authorList>
    </citation>
    <scope>IDENTIFICATION</scope>
</reference>
<dbReference type="GO" id="GO:0019992">
    <property type="term" value="F:diacylglycerol binding"/>
    <property type="evidence" value="ECO:0007669"/>
    <property type="project" value="InterPro"/>
</dbReference>
<dbReference type="Ensembl" id="ENSCCRT00010090488.1">
    <property type="protein sequence ID" value="ENSCCRP00010081560.1"/>
    <property type="gene ID" value="ENSCCRG00010035654.1"/>
</dbReference>
<dbReference type="Pfam" id="PF00168">
    <property type="entry name" value="C2"/>
    <property type="match status" value="1"/>
</dbReference>
<feature type="region of interest" description="Disordered" evidence="1">
    <location>
        <begin position="159"/>
        <end position="245"/>
    </location>
</feature>
<dbReference type="GO" id="GO:0016082">
    <property type="term" value="P:synaptic vesicle priming"/>
    <property type="evidence" value="ECO:0007669"/>
    <property type="project" value="TreeGrafter"/>
</dbReference>
<evidence type="ECO:0000313" key="3">
    <source>
        <dbReference type="Ensembl" id="ENSCCRP00010081560.1"/>
    </source>
</evidence>
<dbReference type="GO" id="GO:0098831">
    <property type="term" value="C:presynaptic active zone cytoplasmic component"/>
    <property type="evidence" value="ECO:0007669"/>
    <property type="project" value="TreeGrafter"/>
</dbReference>
<dbReference type="GO" id="GO:0061789">
    <property type="term" value="P:dense core granule priming"/>
    <property type="evidence" value="ECO:0007669"/>
    <property type="project" value="TreeGrafter"/>
</dbReference>
<dbReference type="PANTHER" id="PTHR10480">
    <property type="entry name" value="PROTEIN UNC-13 HOMOLOG"/>
    <property type="match status" value="1"/>
</dbReference>
<dbReference type="GO" id="GO:0043195">
    <property type="term" value="C:terminal bouton"/>
    <property type="evidence" value="ECO:0007669"/>
    <property type="project" value="TreeGrafter"/>
</dbReference>
<feature type="compositionally biased region" description="Polar residues" evidence="1">
    <location>
        <begin position="193"/>
        <end position="212"/>
    </location>
</feature>
<dbReference type="CDD" id="cd08394">
    <property type="entry name" value="C2A_Munc13"/>
    <property type="match status" value="1"/>
</dbReference>
<protein>
    <recommendedName>
        <fullName evidence="2">C2 domain-containing protein</fullName>
    </recommendedName>
</protein>
<sequence>LTLLFFTVKKAKYDGPQEKFNTYVTLKVQNVKSTTIAVRGCQPSWEQDFMFEINRLDLGLTVEVWNKGLIWDTMVGYVWIPLQSIRQSNEEGPGEWLTLDSQVIMADNEICGTKDPTFHSLLLDTRFELPLDIPEEEARYWAKKLEQLNAMRDQDYSYQEVQERPLSVPGTQCCEYNDPDSAMDDRDSDYRSETSNSIPPPYYTTSQPNASVHQYPMSHQHRSPRAPYSRSNNCDLDYDHPRGIR</sequence>
<dbReference type="Proteomes" id="UP000694427">
    <property type="component" value="Unplaced"/>
</dbReference>
<dbReference type="GO" id="GO:0016081">
    <property type="term" value="P:synaptic vesicle docking"/>
    <property type="evidence" value="ECO:0007669"/>
    <property type="project" value="TreeGrafter"/>
</dbReference>